<proteinExistence type="predicted"/>
<sequence>MIVVRVRDKTTRALRTGLTTFFLSLVTLLSAEPGVAQQIVTSGHITSGILTTPGPQPSPWDVGYLLDVGSDLIGGIDGEGSLIIRDGGVAFLSRNDLIITRFTTDIGSNTASVGTVLVTGAGSLFDYGHQMLIGGAGSGVLVIENGARVFDAGADFNGDPAAAAIGSEAGGSGTVRVDGTGSLWEAGSRLSVGIRGSGSLDIIEGGRVSTDTVVAVARFPEGSGAVTTRGVNSMLDPGRFLFVGLGGSGSLSVLDGAAVRSLDRVDIGGGAGVPAQNIAAGSGTGIVNVAGTGATLSAASELTIGNSGTGTLNIGSGGTVTSPVISIASESGSSGTLNVLGGTLQTDSIAFGAGNGTFNLDPATDYNLAARMSGLGAFNVLSGNVIQTGDSSAFSGNTNLAGGDLIVNGTLGGAVTVQAGNLLGGTGTVGSTSISDGGLLAPGNSIGTLHVNGNLSFSQGSTYQVEVDPAGNSDGTLVSGNATLGSAHVDVIASSGSWRIGTSYTILTATGGLNGSEFGVVTSNLQFLDPALTYDPNNVMLILRRNDIDFAEIAKTPNQRSAAKSIDDFVALDPMPDDNPLIGKLLGLDRAIAPLTIAQLPGEIHASLKSVLLDDSHFIRDAANNRLRAAFGAVAAPSFPILAYGPDGVEPQAAAVDRFTVWGQGFGSWADWNSNDQVPGLERSVGGILVGGDVPFGGNTRIGMLAGYSHTSIDEPGLGASADVDNYHLGIYGGAEFGTLNLRSGANYTWHAIDTDRLVQFTGSQERLSANYDGGTAQVFGELSYGVQVKSIALEPFANLSYANLHVDSFAEKGGSAALAGASSDTDVTFTTLGLRISKQLLFGDARATLRGMAGWQHAYGDVTPLSSLAFGGMDSFEISALPLARDAALVELGFDIDLAPATTFGFSYRGQIASEVQDHGVKADLTVRF</sequence>
<dbReference type="InterPro" id="IPR006315">
    <property type="entry name" value="OM_autotransptr_brl_dom"/>
</dbReference>
<feature type="chain" id="PRO_5016728188" evidence="1">
    <location>
        <begin position="32"/>
        <end position="930"/>
    </location>
</feature>
<dbReference type="Pfam" id="PF03797">
    <property type="entry name" value="Autotransporter"/>
    <property type="match status" value="1"/>
</dbReference>
<keyword evidence="1" id="KW-0732">Signal</keyword>
<dbReference type="SMART" id="SM00869">
    <property type="entry name" value="Autotransporter"/>
    <property type="match status" value="1"/>
</dbReference>
<dbReference type="EMBL" id="QPJM01000001">
    <property type="protein sequence ID" value="RCW87766.1"/>
    <property type="molecule type" value="Genomic_DNA"/>
</dbReference>
<dbReference type="InterPro" id="IPR005546">
    <property type="entry name" value="Autotransporte_beta"/>
</dbReference>
<dbReference type="Proteomes" id="UP000253324">
    <property type="component" value="Unassembled WGS sequence"/>
</dbReference>
<feature type="domain" description="Autotransporter" evidence="2">
    <location>
        <begin position="654"/>
        <end position="930"/>
    </location>
</feature>
<dbReference type="InterPro" id="IPR011050">
    <property type="entry name" value="Pectin_lyase_fold/virulence"/>
</dbReference>
<evidence type="ECO:0000259" key="2">
    <source>
        <dbReference type="PROSITE" id="PS51208"/>
    </source>
</evidence>
<dbReference type="AlphaFoldDB" id="A0A368Z8D8"/>
<dbReference type="OrthoDB" id="9804931at2"/>
<protein>
    <submittedName>
        <fullName evidence="3">Outer membrane autotransporter protein</fullName>
    </submittedName>
</protein>
<dbReference type="NCBIfam" id="TIGR04393">
    <property type="entry name" value="rpt_T5SS_PEPC"/>
    <property type="match status" value="4"/>
</dbReference>
<dbReference type="SUPFAM" id="SSF51126">
    <property type="entry name" value="Pectin lyase-like"/>
    <property type="match status" value="1"/>
</dbReference>
<dbReference type="SUPFAM" id="SSF103515">
    <property type="entry name" value="Autotransporter"/>
    <property type="match status" value="1"/>
</dbReference>
<comment type="caution">
    <text evidence="3">The sequence shown here is derived from an EMBL/GenBank/DDBJ whole genome shotgun (WGS) entry which is preliminary data.</text>
</comment>
<dbReference type="InterPro" id="IPR030895">
    <property type="entry name" value="T5SS_PEPC_rpt"/>
</dbReference>
<evidence type="ECO:0000256" key="1">
    <source>
        <dbReference type="SAM" id="SignalP"/>
    </source>
</evidence>
<organism evidence="3 4">
    <name type="scientific">Phyllobacterium bourgognense</name>
    <dbReference type="NCBI Taxonomy" id="314236"/>
    <lineage>
        <taxon>Bacteria</taxon>
        <taxon>Pseudomonadati</taxon>
        <taxon>Pseudomonadota</taxon>
        <taxon>Alphaproteobacteria</taxon>
        <taxon>Hyphomicrobiales</taxon>
        <taxon>Phyllobacteriaceae</taxon>
        <taxon>Phyllobacterium</taxon>
    </lineage>
</organism>
<keyword evidence="4" id="KW-1185">Reference proteome</keyword>
<reference evidence="3 4" key="1">
    <citation type="submission" date="2018-07" db="EMBL/GenBank/DDBJ databases">
        <title>Genomic Encyclopedia of Type Strains, Phase III (KMG-III): the genomes of soil and plant-associated and newly described type strains.</title>
        <authorList>
            <person name="Whitman W."/>
        </authorList>
    </citation>
    <scope>NUCLEOTIDE SEQUENCE [LARGE SCALE GENOMIC DNA]</scope>
    <source>
        <strain evidence="3 4">31-25a</strain>
    </source>
</reference>
<accession>A0A368Z8D8</accession>
<gene>
    <name evidence="3" type="ORF">C7476_101535</name>
</gene>
<name>A0A368Z8D8_9HYPH</name>
<dbReference type="NCBIfam" id="TIGR01414">
    <property type="entry name" value="autotrans_barl"/>
    <property type="match status" value="1"/>
</dbReference>
<feature type="signal peptide" evidence="1">
    <location>
        <begin position="1"/>
        <end position="31"/>
    </location>
</feature>
<evidence type="ECO:0000313" key="3">
    <source>
        <dbReference type="EMBL" id="RCW87766.1"/>
    </source>
</evidence>
<dbReference type="PROSITE" id="PS51208">
    <property type="entry name" value="AUTOTRANSPORTER"/>
    <property type="match status" value="1"/>
</dbReference>
<dbReference type="InterPro" id="IPR036709">
    <property type="entry name" value="Autotransporte_beta_dom_sf"/>
</dbReference>
<dbReference type="Gene3D" id="2.40.128.130">
    <property type="entry name" value="Autotransporter beta-domain"/>
    <property type="match status" value="1"/>
</dbReference>
<evidence type="ECO:0000313" key="4">
    <source>
        <dbReference type="Proteomes" id="UP000253324"/>
    </source>
</evidence>
<dbReference type="GO" id="GO:0019867">
    <property type="term" value="C:outer membrane"/>
    <property type="evidence" value="ECO:0007669"/>
    <property type="project" value="InterPro"/>
</dbReference>